<comment type="caution">
    <text evidence="1">The sequence shown here is derived from an EMBL/GenBank/DDBJ whole genome shotgun (WGS) entry which is preliminary data.</text>
</comment>
<name>A0A973W304_9BRAD</name>
<dbReference type="RefSeq" id="WP_166205778.1">
    <property type="nucleotide sequence ID" value="NZ_CP088285.1"/>
</dbReference>
<dbReference type="AlphaFoldDB" id="A0A973W304"/>
<organism evidence="1">
    <name type="scientific">Bradyrhizobium septentrionale</name>
    <dbReference type="NCBI Taxonomy" id="1404411"/>
    <lineage>
        <taxon>Bacteria</taxon>
        <taxon>Pseudomonadati</taxon>
        <taxon>Pseudomonadota</taxon>
        <taxon>Alphaproteobacteria</taxon>
        <taxon>Hyphomicrobiales</taxon>
        <taxon>Nitrobacteraceae</taxon>
        <taxon>Bradyrhizobium</taxon>
    </lineage>
</organism>
<accession>A0A973W304</accession>
<protein>
    <submittedName>
        <fullName evidence="1">Uncharacterized protein</fullName>
    </submittedName>
</protein>
<dbReference type="EMBL" id="JAAOLE020000001">
    <property type="protein sequence ID" value="NVI46456.1"/>
    <property type="molecule type" value="Genomic_DNA"/>
</dbReference>
<sequence length="66" mass="7471">MSDVSYGPSRAQRVLDRHRADTGLEGDQEIMLTHLLGDIIEWCDAHKVDFDLVVQSTREMLRDAAS</sequence>
<reference evidence="1" key="1">
    <citation type="submission" date="2020-06" db="EMBL/GenBank/DDBJ databases">
        <title>Whole Genome Sequence of Bradyrhizobium sp. Strain 1S1.</title>
        <authorList>
            <person name="Bromfield E.S.P."/>
            <person name="Cloutier S."/>
        </authorList>
    </citation>
    <scope>NUCLEOTIDE SEQUENCE [LARGE SCALE GENOMIC DNA]</scope>
    <source>
        <strain evidence="1">1S1</strain>
    </source>
</reference>
<evidence type="ECO:0000313" key="1">
    <source>
        <dbReference type="EMBL" id="NVI46456.1"/>
    </source>
</evidence>
<proteinExistence type="predicted"/>
<gene>
    <name evidence="1" type="ORF">HAP48_026555</name>
</gene>